<protein>
    <submittedName>
        <fullName evidence="1">Uncharacterized protein</fullName>
    </submittedName>
</protein>
<dbReference type="RefSeq" id="WP_110711273.1">
    <property type="nucleotide sequence ID" value="NZ_CP029773.1"/>
</dbReference>
<proteinExistence type="predicted"/>
<comment type="caution">
    <text evidence="1">The sequence shown here is derived from an EMBL/GenBank/DDBJ whole genome shotgun (WGS) entry which is preliminary data.</text>
</comment>
<evidence type="ECO:0000313" key="2">
    <source>
        <dbReference type="Proteomes" id="UP001218208"/>
    </source>
</evidence>
<accession>A0AAI9C3L8</accession>
<organism evidence="1 2">
    <name type="scientific">Stenotrophomonas maltophilia</name>
    <name type="common">Pseudomonas maltophilia</name>
    <name type="synonym">Xanthomonas maltophilia</name>
    <dbReference type="NCBI Taxonomy" id="40324"/>
    <lineage>
        <taxon>Bacteria</taxon>
        <taxon>Pseudomonadati</taxon>
        <taxon>Pseudomonadota</taxon>
        <taxon>Gammaproteobacteria</taxon>
        <taxon>Lysobacterales</taxon>
        <taxon>Lysobacteraceae</taxon>
        <taxon>Stenotrophomonas</taxon>
        <taxon>Stenotrophomonas maltophilia group</taxon>
    </lineage>
</organism>
<dbReference type="AlphaFoldDB" id="A0AAI9C3L8"/>
<dbReference type="Proteomes" id="UP001218208">
    <property type="component" value="Unassembled WGS sequence"/>
</dbReference>
<evidence type="ECO:0000313" key="1">
    <source>
        <dbReference type="EMBL" id="EKT4093516.1"/>
    </source>
</evidence>
<gene>
    <name evidence="1" type="ORF">QEG23_003048</name>
</gene>
<dbReference type="EMBL" id="ABLOJW010000017">
    <property type="protein sequence ID" value="EKT4093516.1"/>
    <property type="molecule type" value="Genomic_DNA"/>
</dbReference>
<sequence>MANPRLTPDQLDLARALLDEVRARLADLSGGDKELLFAYRRKLAKELTYDERSKPMVRRRLKQLKMKEQEGLCPLCNEPLPERGAVLDRARAVDGYTPENTRLIHAACDVAHQAAKGYA</sequence>
<name>A0AAI9C3L8_STEMA</name>
<reference evidence="1" key="1">
    <citation type="submission" date="2022-07" db="EMBL/GenBank/DDBJ databases">
        <authorList>
            <consortium name="DAFM: The Division of Animal and Food Microbiology"/>
        </authorList>
    </citation>
    <scope>NUCLEOTIDE SEQUENCE</scope>
    <source>
        <strain evidence="1">19MO01SH01-2</strain>
    </source>
</reference>